<keyword evidence="3" id="KW-1185">Reference proteome</keyword>
<dbReference type="Gene3D" id="3.60.15.10">
    <property type="entry name" value="Ribonuclease Z/Hydroxyacylglutathione hydrolase-like"/>
    <property type="match status" value="1"/>
</dbReference>
<accession>A0A9W8YR74</accession>
<dbReference type="Proteomes" id="UP001140453">
    <property type="component" value="Unassembled WGS sequence"/>
</dbReference>
<reference evidence="2" key="1">
    <citation type="submission" date="2022-10" db="EMBL/GenBank/DDBJ databases">
        <title>Tapping the CABI collections for fungal endophytes: first genome assemblies for Collariella, Neodidymelliopsis, Ascochyta clinopodiicola, Didymella pomorum, Didymosphaeria variabile, Neocosmospora piperis and Neocucurbitaria cava.</title>
        <authorList>
            <person name="Hill R."/>
        </authorList>
    </citation>
    <scope>NUCLEOTIDE SEQUENCE</scope>
    <source>
        <strain evidence="2">IMI 355082</strain>
    </source>
</reference>
<dbReference type="CDD" id="cd07739">
    <property type="entry name" value="metallo-hydrolase-like_MBL-fold"/>
    <property type="match status" value="1"/>
</dbReference>
<protein>
    <recommendedName>
        <fullName evidence="1">Metallo-beta-lactamase domain-containing protein</fullName>
    </recommendedName>
</protein>
<dbReference type="EMBL" id="JAPEVB010000004">
    <property type="protein sequence ID" value="KAJ4388723.1"/>
    <property type="molecule type" value="Genomic_DNA"/>
</dbReference>
<evidence type="ECO:0000313" key="2">
    <source>
        <dbReference type="EMBL" id="KAJ4388723.1"/>
    </source>
</evidence>
<gene>
    <name evidence="2" type="ORF">N0V93_006182</name>
</gene>
<dbReference type="Pfam" id="PF00753">
    <property type="entry name" value="Lactamase_B"/>
    <property type="match status" value="1"/>
</dbReference>
<evidence type="ECO:0000259" key="1">
    <source>
        <dbReference type="SMART" id="SM00849"/>
    </source>
</evidence>
<comment type="caution">
    <text evidence="2">The sequence shown here is derived from an EMBL/GenBank/DDBJ whole genome shotgun (WGS) entry which is preliminary data.</text>
</comment>
<dbReference type="SMART" id="SM00849">
    <property type="entry name" value="Lactamase_B"/>
    <property type="match status" value="1"/>
</dbReference>
<dbReference type="GO" id="GO:0044550">
    <property type="term" value="P:secondary metabolite biosynthetic process"/>
    <property type="evidence" value="ECO:0007669"/>
    <property type="project" value="TreeGrafter"/>
</dbReference>
<dbReference type="InterPro" id="IPR050662">
    <property type="entry name" value="Sec-metab_biosynth-thioest"/>
</dbReference>
<dbReference type="PANTHER" id="PTHR23131">
    <property type="entry name" value="ENDORIBONUCLEASE LACTB2"/>
    <property type="match status" value="1"/>
</dbReference>
<proteinExistence type="predicted"/>
<dbReference type="PANTHER" id="PTHR23131:SF1">
    <property type="entry name" value="DOMAIN PROTEIN, PUTATIVE (AFU_ORTHOLOGUE AFUA_3G00280)-RELATED"/>
    <property type="match status" value="1"/>
</dbReference>
<dbReference type="OrthoDB" id="536211at2759"/>
<dbReference type="InterPro" id="IPR001279">
    <property type="entry name" value="Metallo-B-lactamas"/>
</dbReference>
<dbReference type="AlphaFoldDB" id="A0A9W8YR74"/>
<sequence length="307" mass="34197">MTKLETHIHQSSEKGFSSVSTLITGSSHAVLIDPPFLVPDAESIVQWIQKTAPNHQLVAVFITHHHPDHYFSANPILEAHPSAVLYAAPYVCTAIGREYDEKVVYWPSVVGADMVPARPRKPTPYPYSFFRLDGEVVVLMGPVQGDSVDHTLFWIPGAKTVVCGDAIYARSTHVWAEEIETPAIWSAWMTTLDTIESLGAEKIIPGHLEAGWEMDAAQDMAYMRKYLNLFKDKIIAKAPKKAPVDEIYNTFKDAFPKADKNLDFYLGHLSNQFGDGGEVWEENKLHQVGNKGPEDLEGYVLPLPKGL</sequence>
<name>A0A9W8YR74_9PEZI</name>
<dbReference type="InterPro" id="IPR036866">
    <property type="entry name" value="RibonucZ/Hydroxyglut_hydro"/>
</dbReference>
<feature type="domain" description="Metallo-beta-lactamase" evidence="1">
    <location>
        <begin position="17"/>
        <end position="207"/>
    </location>
</feature>
<dbReference type="SUPFAM" id="SSF56281">
    <property type="entry name" value="Metallo-hydrolase/oxidoreductase"/>
    <property type="match status" value="1"/>
</dbReference>
<organism evidence="2 3">
    <name type="scientific">Gnomoniopsis smithogilvyi</name>
    <dbReference type="NCBI Taxonomy" id="1191159"/>
    <lineage>
        <taxon>Eukaryota</taxon>
        <taxon>Fungi</taxon>
        <taxon>Dikarya</taxon>
        <taxon>Ascomycota</taxon>
        <taxon>Pezizomycotina</taxon>
        <taxon>Sordariomycetes</taxon>
        <taxon>Sordariomycetidae</taxon>
        <taxon>Diaporthales</taxon>
        <taxon>Gnomoniaceae</taxon>
        <taxon>Gnomoniopsis</taxon>
    </lineage>
</organism>
<evidence type="ECO:0000313" key="3">
    <source>
        <dbReference type="Proteomes" id="UP001140453"/>
    </source>
</evidence>